<evidence type="ECO:0000256" key="5">
    <source>
        <dbReference type="ARBA" id="ARBA00038359"/>
    </source>
</evidence>
<dbReference type="RefSeq" id="XP_031946621.1">
    <property type="nucleotide sequence ID" value="XM_032086002.1"/>
</dbReference>
<keyword evidence="4 7" id="KW-0472">Membrane</keyword>
<keyword evidence="10" id="KW-1185">Reference proteome</keyword>
<dbReference type="GO" id="GO:0016020">
    <property type="term" value="C:membrane"/>
    <property type="evidence" value="ECO:0007669"/>
    <property type="project" value="UniProtKB-SubCell"/>
</dbReference>
<feature type="transmembrane region" description="Helical" evidence="7">
    <location>
        <begin position="89"/>
        <end position="114"/>
    </location>
</feature>
<evidence type="ECO:0000313" key="10">
    <source>
        <dbReference type="Proteomes" id="UP000325579"/>
    </source>
</evidence>
<dbReference type="PANTHER" id="PTHR33048:SF146">
    <property type="entry name" value="INTEGRAL MEMBRANE PROTEIN"/>
    <property type="match status" value="1"/>
</dbReference>
<dbReference type="EMBL" id="ML736740">
    <property type="protein sequence ID" value="KAE8409302.1"/>
    <property type="molecule type" value="Genomic_DNA"/>
</dbReference>
<protein>
    <recommendedName>
        <fullName evidence="8">Rhodopsin domain-containing protein</fullName>
    </recommendedName>
</protein>
<feature type="transmembrane region" description="Helical" evidence="7">
    <location>
        <begin position="126"/>
        <end position="146"/>
    </location>
</feature>
<feature type="domain" description="Rhodopsin" evidence="8">
    <location>
        <begin position="30"/>
        <end position="258"/>
    </location>
</feature>
<proteinExistence type="inferred from homology"/>
<keyword evidence="2 7" id="KW-0812">Transmembrane</keyword>
<evidence type="ECO:0000256" key="1">
    <source>
        <dbReference type="ARBA" id="ARBA00004141"/>
    </source>
</evidence>
<feature type="compositionally biased region" description="Basic and acidic residues" evidence="6">
    <location>
        <begin position="296"/>
        <end position="319"/>
    </location>
</feature>
<organism evidence="9 10">
    <name type="scientific">Aspergillus pseudonomiae</name>
    <dbReference type="NCBI Taxonomy" id="1506151"/>
    <lineage>
        <taxon>Eukaryota</taxon>
        <taxon>Fungi</taxon>
        <taxon>Dikarya</taxon>
        <taxon>Ascomycota</taxon>
        <taxon>Pezizomycotina</taxon>
        <taxon>Eurotiomycetes</taxon>
        <taxon>Eurotiomycetidae</taxon>
        <taxon>Eurotiales</taxon>
        <taxon>Aspergillaceae</taxon>
        <taxon>Aspergillus</taxon>
        <taxon>Aspergillus subgen. Circumdati</taxon>
    </lineage>
</organism>
<keyword evidence="3 7" id="KW-1133">Transmembrane helix</keyword>
<feature type="region of interest" description="Disordered" evidence="6">
    <location>
        <begin position="266"/>
        <end position="319"/>
    </location>
</feature>
<dbReference type="InterPro" id="IPR049326">
    <property type="entry name" value="Rhodopsin_dom_fungi"/>
</dbReference>
<evidence type="ECO:0000313" key="9">
    <source>
        <dbReference type="EMBL" id="KAE8409302.1"/>
    </source>
</evidence>
<dbReference type="OrthoDB" id="5329176at2759"/>
<comment type="similarity">
    <text evidence="5">Belongs to the SAT4 family.</text>
</comment>
<evidence type="ECO:0000256" key="3">
    <source>
        <dbReference type="ARBA" id="ARBA00022989"/>
    </source>
</evidence>
<evidence type="ECO:0000259" key="8">
    <source>
        <dbReference type="Pfam" id="PF20684"/>
    </source>
</evidence>
<comment type="subcellular location">
    <subcellularLocation>
        <location evidence="1">Membrane</location>
        <topology evidence="1">Multi-pass membrane protein</topology>
    </subcellularLocation>
</comment>
<feature type="transmembrane region" description="Helical" evidence="7">
    <location>
        <begin position="15"/>
        <end position="34"/>
    </location>
</feature>
<accession>A0A5N7DS87</accession>
<dbReference type="AlphaFoldDB" id="A0A5N7DS87"/>
<evidence type="ECO:0000256" key="6">
    <source>
        <dbReference type="SAM" id="MobiDB-lite"/>
    </source>
</evidence>
<feature type="transmembrane region" description="Helical" evidence="7">
    <location>
        <begin position="166"/>
        <end position="185"/>
    </location>
</feature>
<sequence>MDTNTDISRANDLNITISVMTVAIVVTTSIRIVGKLICRRALGPEDYLILLGTALDLVANAFDYKATASGFGRHTRFLSPPSRIQAVKYAQLAVGVAAWAIWSIKLSVCFFLLTLIRGTKHRYFRWATYALMVLTTISMLVGVALWATQARPLAKLWDPRIEGTTLRLGCFTNIFYALSPAYFLWNVQLEWRKKAPVLAIMGCGAIVTIVGFLNIAFARDFLDRADSTWALTNEFICDIIERNISAFVANLPALWQLGRRFREWSSRTKTGEHPTGSDSSRSGRFEFGRNGYNSRLDSEDRNTHPLRERSRGGAGGDRW</sequence>
<dbReference type="Pfam" id="PF20684">
    <property type="entry name" value="Fung_rhodopsin"/>
    <property type="match status" value="1"/>
</dbReference>
<evidence type="ECO:0000256" key="7">
    <source>
        <dbReference type="SAM" id="Phobius"/>
    </source>
</evidence>
<reference evidence="9 10" key="1">
    <citation type="submission" date="2019-04" db="EMBL/GenBank/DDBJ databases">
        <authorList>
            <consortium name="DOE Joint Genome Institute"/>
            <person name="Mondo S."/>
            <person name="Kjaerbolling I."/>
            <person name="Vesth T."/>
            <person name="Frisvad J.C."/>
            <person name="Nybo J.L."/>
            <person name="Theobald S."/>
            <person name="Kildgaard S."/>
            <person name="Isbrandt T."/>
            <person name="Kuo A."/>
            <person name="Sato A."/>
            <person name="Lyhne E.K."/>
            <person name="Kogle M.E."/>
            <person name="Wiebenga A."/>
            <person name="Kun R.S."/>
            <person name="Lubbers R.J."/>
            <person name="Makela M.R."/>
            <person name="Barry K."/>
            <person name="Chovatia M."/>
            <person name="Clum A."/>
            <person name="Daum C."/>
            <person name="Haridas S."/>
            <person name="He G."/>
            <person name="LaButti K."/>
            <person name="Lipzen A."/>
            <person name="Riley R."/>
            <person name="Salamov A."/>
            <person name="Simmons B.A."/>
            <person name="Magnuson J.K."/>
            <person name="Henrissat B."/>
            <person name="Mortensen U.H."/>
            <person name="Larsen T.O."/>
            <person name="Devries R.P."/>
            <person name="Grigoriev I.V."/>
            <person name="Machida M."/>
            <person name="Baker S.E."/>
            <person name="Andersen M.R."/>
            <person name="Cantor M.N."/>
            <person name="Hua S.X."/>
        </authorList>
    </citation>
    <scope>NUCLEOTIDE SEQUENCE [LARGE SCALE GENOMIC DNA]</scope>
    <source>
        <strain evidence="9 10">CBS 119388</strain>
    </source>
</reference>
<dbReference type="PANTHER" id="PTHR33048">
    <property type="entry name" value="PTH11-LIKE INTEGRAL MEMBRANE PROTEIN (AFU_ORTHOLOGUE AFUA_5G11245)"/>
    <property type="match status" value="1"/>
</dbReference>
<evidence type="ECO:0000256" key="2">
    <source>
        <dbReference type="ARBA" id="ARBA00022692"/>
    </source>
</evidence>
<feature type="transmembrane region" description="Helical" evidence="7">
    <location>
        <begin position="197"/>
        <end position="217"/>
    </location>
</feature>
<dbReference type="GeneID" id="43670693"/>
<evidence type="ECO:0000256" key="4">
    <source>
        <dbReference type="ARBA" id="ARBA00023136"/>
    </source>
</evidence>
<name>A0A5N7DS87_9EURO</name>
<accession>A0A5N6ICJ2</accession>
<dbReference type="Proteomes" id="UP000325579">
    <property type="component" value="Unassembled WGS sequence"/>
</dbReference>
<gene>
    <name evidence="9" type="ORF">BDV37DRAFT_278260</name>
</gene>
<dbReference type="InterPro" id="IPR052337">
    <property type="entry name" value="SAT4-like"/>
</dbReference>